<dbReference type="OrthoDB" id="1227494at2759"/>
<proteinExistence type="inferred from homology"/>
<gene>
    <name evidence="8" type="ORF">AB205_0216520</name>
</gene>
<dbReference type="AlphaFoldDB" id="A0A2G9S5B5"/>
<dbReference type="FunFam" id="1.10.10.1410:FF:000002">
    <property type="entry name" value="60S acidic ribosomal protein P2"/>
    <property type="match status" value="1"/>
</dbReference>
<dbReference type="Proteomes" id="UP000228934">
    <property type="component" value="Unassembled WGS sequence"/>
</dbReference>
<evidence type="ECO:0000256" key="5">
    <source>
        <dbReference type="ARBA" id="ARBA00035301"/>
    </source>
</evidence>
<dbReference type="GO" id="GO:0022625">
    <property type="term" value="C:cytosolic large ribosomal subunit"/>
    <property type="evidence" value="ECO:0007669"/>
    <property type="project" value="InterPro"/>
</dbReference>
<organism evidence="8 9">
    <name type="scientific">Aquarana catesbeiana</name>
    <name type="common">American bullfrog</name>
    <name type="synonym">Rana catesbeiana</name>
    <dbReference type="NCBI Taxonomy" id="8400"/>
    <lineage>
        <taxon>Eukaryota</taxon>
        <taxon>Metazoa</taxon>
        <taxon>Chordata</taxon>
        <taxon>Craniata</taxon>
        <taxon>Vertebrata</taxon>
        <taxon>Euteleostomi</taxon>
        <taxon>Amphibia</taxon>
        <taxon>Batrachia</taxon>
        <taxon>Anura</taxon>
        <taxon>Neobatrachia</taxon>
        <taxon>Ranoidea</taxon>
        <taxon>Ranidae</taxon>
        <taxon>Aquarana</taxon>
    </lineage>
</organism>
<reference evidence="9" key="1">
    <citation type="journal article" date="2017" name="Nat. Commun.">
        <title>The North American bullfrog draft genome provides insight into hormonal regulation of long noncoding RNA.</title>
        <authorList>
            <person name="Hammond S.A."/>
            <person name="Warren R.L."/>
            <person name="Vandervalk B.P."/>
            <person name="Kucuk E."/>
            <person name="Khan H."/>
            <person name="Gibb E.A."/>
            <person name="Pandoh P."/>
            <person name="Kirk H."/>
            <person name="Zhao Y."/>
            <person name="Jones M."/>
            <person name="Mungall A.J."/>
            <person name="Coope R."/>
            <person name="Pleasance S."/>
            <person name="Moore R.A."/>
            <person name="Holt R.A."/>
            <person name="Round J.M."/>
            <person name="Ohora S."/>
            <person name="Walle B.V."/>
            <person name="Veldhoen N."/>
            <person name="Helbing C.C."/>
            <person name="Birol I."/>
        </authorList>
    </citation>
    <scope>NUCLEOTIDE SEQUENCE [LARGE SCALE GENOMIC DNA]</scope>
</reference>
<evidence type="ECO:0000256" key="1">
    <source>
        <dbReference type="ARBA" id="ARBA00003362"/>
    </source>
</evidence>
<dbReference type="InterPro" id="IPR044076">
    <property type="entry name" value="Ribosomal_P2"/>
</dbReference>
<feature type="compositionally biased region" description="Polar residues" evidence="7">
    <location>
        <begin position="151"/>
        <end position="166"/>
    </location>
</feature>
<dbReference type="PANTHER" id="PTHR21141:SF116">
    <property type="entry name" value="60S ACIDIC RIBOSOMAL PROTEIN P2"/>
    <property type="match status" value="1"/>
</dbReference>
<comment type="similarity">
    <text evidence="2">Belongs to the eukaryotic ribosomal protein P1/P2 family.</text>
</comment>
<feature type="non-terminal residue" evidence="8">
    <location>
        <position position="232"/>
    </location>
</feature>
<feature type="region of interest" description="Disordered" evidence="7">
    <location>
        <begin position="148"/>
        <end position="170"/>
    </location>
</feature>
<sequence>MEMYTQNSLSACKKMVLYTQNSLSGWRKMALYTQNSLSGWRKMAVSPEFPVRVEEDSSVPPEFPVRMRYIASYLLAVLGGNDNPTIADLKKILDSVGIELDKERADKTWNKRIQIDVKTLCLFQIIGELKGKKIDEVIAQAPPQLSAPVSEEQQSGEMLNDSQQLSARGAVRTEPSTIFNRLVLSAEDLGTDSASERCCIHLGNTKLASMPSGGAVAVASAGSAAPAASAAP</sequence>
<evidence type="ECO:0000256" key="3">
    <source>
        <dbReference type="ARBA" id="ARBA00022980"/>
    </source>
</evidence>
<protein>
    <recommendedName>
        <fullName evidence="5">Large ribosomal subunit protein P2</fullName>
    </recommendedName>
    <alternativeName>
        <fullName evidence="6">60S acidic ribosomal protein P2</fullName>
    </alternativeName>
</protein>
<dbReference type="GO" id="GO:0002182">
    <property type="term" value="P:cytoplasmic translational elongation"/>
    <property type="evidence" value="ECO:0007669"/>
    <property type="project" value="InterPro"/>
</dbReference>
<evidence type="ECO:0000256" key="4">
    <source>
        <dbReference type="ARBA" id="ARBA00023274"/>
    </source>
</evidence>
<dbReference type="Gene3D" id="1.10.10.1410">
    <property type="match status" value="1"/>
</dbReference>
<evidence type="ECO:0000256" key="7">
    <source>
        <dbReference type="SAM" id="MobiDB-lite"/>
    </source>
</evidence>
<dbReference type="PANTHER" id="PTHR21141">
    <property type="entry name" value="60S ACIDIC RIBOSOMAL PROTEIN FAMILY MEMBER"/>
    <property type="match status" value="1"/>
</dbReference>
<dbReference type="CDD" id="cd05833">
    <property type="entry name" value="Ribosomal_P2"/>
    <property type="match status" value="1"/>
</dbReference>
<keyword evidence="9" id="KW-1185">Reference proteome</keyword>
<dbReference type="GO" id="GO:0003735">
    <property type="term" value="F:structural constituent of ribosome"/>
    <property type="evidence" value="ECO:0007669"/>
    <property type="project" value="InterPro"/>
</dbReference>
<comment type="function">
    <text evidence="1">Plays an important role in the elongation step of protein synthesis.</text>
</comment>
<evidence type="ECO:0000313" key="8">
    <source>
        <dbReference type="EMBL" id="PIO35275.1"/>
    </source>
</evidence>
<evidence type="ECO:0000256" key="2">
    <source>
        <dbReference type="ARBA" id="ARBA00005436"/>
    </source>
</evidence>
<keyword evidence="3" id="KW-0689">Ribosomal protein</keyword>
<evidence type="ECO:0000256" key="6">
    <source>
        <dbReference type="ARBA" id="ARBA00035443"/>
    </source>
</evidence>
<evidence type="ECO:0000313" key="9">
    <source>
        <dbReference type="Proteomes" id="UP000228934"/>
    </source>
</evidence>
<dbReference type="InterPro" id="IPR038716">
    <property type="entry name" value="P1/P2_N_sf"/>
</dbReference>
<dbReference type="EMBL" id="KV926081">
    <property type="protein sequence ID" value="PIO35275.1"/>
    <property type="molecule type" value="Genomic_DNA"/>
</dbReference>
<accession>A0A2G9S5B5</accession>
<name>A0A2G9S5B5_AQUCT</name>
<keyword evidence="4" id="KW-0687">Ribonucleoprotein</keyword>